<organism evidence="3 4">
    <name type="scientific">Sorangium cellulosum</name>
    <name type="common">Polyangium cellulosum</name>
    <dbReference type="NCBI Taxonomy" id="56"/>
    <lineage>
        <taxon>Bacteria</taxon>
        <taxon>Pseudomonadati</taxon>
        <taxon>Myxococcota</taxon>
        <taxon>Polyangia</taxon>
        <taxon>Polyangiales</taxon>
        <taxon>Polyangiaceae</taxon>
        <taxon>Sorangium</taxon>
    </lineage>
</organism>
<evidence type="ECO:0000313" key="4">
    <source>
        <dbReference type="Proteomes" id="UP000295497"/>
    </source>
</evidence>
<evidence type="ECO:0000259" key="2">
    <source>
        <dbReference type="Pfam" id="PF13628"/>
    </source>
</evidence>
<dbReference type="PROSITE" id="PS51257">
    <property type="entry name" value="PROKAR_LIPOPROTEIN"/>
    <property type="match status" value="1"/>
</dbReference>
<feature type="signal peptide" evidence="1">
    <location>
        <begin position="1"/>
        <end position="27"/>
    </location>
</feature>
<gene>
    <name evidence="3" type="ORF">SOCE836_104760</name>
</gene>
<dbReference type="PANTHER" id="PTHR38593">
    <property type="entry name" value="BLR2558 PROTEIN"/>
    <property type="match status" value="1"/>
</dbReference>
<dbReference type="EMBL" id="CP012672">
    <property type="protein sequence ID" value="AUX38235.1"/>
    <property type="molecule type" value="Genomic_DNA"/>
</dbReference>
<accession>A0A4P2R578</accession>
<keyword evidence="1" id="KW-0732">Signal</keyword>
<dbReference type="InterPro" id="IPR012347">
    <property type="entry name" value="Ferritin-like"/>
</dbReference>
<feature type="domain" description="DUF4142" evidence="2">
    <location>
        <begin position="64"/>
        <end position="166"/>
    </location>
</feature>
<dbReference type="Proteomes" id="UP000295497">
    <property type="component" value="Chromosome"/>
</dbReference>
<proteinExistence type="predicted"/>
<dbReference type="InterPro" id="IPR025419">
    <property type="entry name" value="DUF4142"/>
</dbReference>
<feature type="chain" id="PRO_5020768078" description="DUF4142 domain-containing protein" evidence="1">
    <location>
        <begin position="28"/>
        <end position="296"/>
    </location>
</feature>
<evidence type="ECO:0000256" key="1">
    <source>
        <dbReference type="SAM" id="SignalP"/>
    </source>
</evidence>
<reference evidence="3 4" key="1">
    <citation type="submission" date="2015-09" db="EMBL/GenBank/DDBJ databases">
        <title>Sorangium comparison.</title>
        <authorList>
            <person name="Zaburannyi N."/>
            <person name="Bunk B."/>
            <person name="Overmann J."/>
            <person name="Mueller R."/>
        </authorList>
    </citation>
    <scope>NUCLEOTIDE SEQUENCE [LARGE SCALE GENOMIC DNA]</scope>
    <source>
        <strain evidence="3 4">So ce836</strain>
    </source>
</reference>
<dbReference type="Pfam" id="PF13628">
    <property type="entry name" value="DUF4142"/>
    <property type="match status" value="1"/>
</dbReference>
<sequence length="296" mass="31192">MKFRIDSLRFASIAALALVGASACSVAAGDDGLAAADQDSAEEAVESASQAFTLSVPELASVFDAFDALQIAEAQIALTRATDAYVLELAQELLNHHTAANQQLLAALGQLGVTPADNQISRALVEQGASDGQMLEGLSGRTFDWTYVNLQIVRHQEFLAHLKEQIAFVGPELHPGISHLIPGIREATSRHLSFAMSLVSLLGTPYVSENGNPPRSPYYGNGAPYYGNTPYYGGGAPYYGNGAPYYGNGAPSYGPVYYGPNGPYMPAYPPYGGYGRSASFGSGTSSPYPPSPGDRP</sequence>
<dbReference type="RefSeq" id="WP_129580716.1">
    <property type="nucleotide sequence ID" value="NZ_CP012672.1"/>
</dbReference>
<dbReference type="AlphaFoldDB" id="A0A4P2R578"/>
<protein>
    <recommendedName>
        <fullName evidence="2">DUF4142 domain-containing protein</fullName>
    </recommendedName>
</protein>
<dbReference type="Gene3D" id="1.20.1260.10">
    <property type="match status" value="1"/>
</dbReference>
<name>A0A4P2R578_SORCE</name>
<evidence type="ECO:0000313" key="3">
    <source>
        <dbReference type="EMBL" id="AUX38235.1"/>
    </source>
</evidence>
<dbReference type="PANTHER" id="PTHR38593:SF1">
    <property type="entry name" value="BLR2558 PROTEIN"/>
    <property type="match status" value="1"/>
</dbReference>